<dbReference type="CDD" id="cd00082">
    <property type="entry name" value="HisKA"/>
    <property type="match status" value="1"/>
</dbReference>
<dbReference type="GO" id="GO:0000155">
    <property type="term" value="F:phosphorelay sensor kinase activity"/>
    <property type="evidence" value="ECO:0007669"/>
    <property type="project" value="InterPro"/>
</dbReference>
<reference evidence="10" key="1">
    <citation type="submission" date="2013-01" db="EMBL/GenBank/DDBJ databases">
        <title>Genome draft of Hydrogenophaga taeniospiralis 2K1.</title>
        <authorList>
            <person name="Gomila M."/>
            <person name="Lalucat J."/>
        </authorList>
    </citation>
    <scope>NUCLEOTIDE SEQUENCE</scope>
    <source>
        <strain evidence="10">CCUG 15921</strain>
    </source>
</reference>
<dbReference type="SUPFAM" id="SSF55874">
    <property type="entry name" value="ATPase domain of HSP90 chaperone/DNA topoisomerase II/histidine kinase"/>
    <property type="match status" value="1"/>
</dbReference>
<dbReference type="InterPro" id="IPR036097">
    <property type="entry name" value="HisK_dim/P_sf"/>
</dbReference>
<keyword evidence="5" id="KW-1133">Transmembrane helix</keyword>
<evidence type="ECO:0000256" key="4">
    <source>
        <dbReference type="PROSITE-ProRule" id="PRU00169"/>
    </source>
</evidence>
<dbReference type="Gene3D" id="3.30.450.20">
    <property type="entry name" value="PAS domain"/>
    <property type="match status" value="1"/>
</dbReference>
<comment type="catalytic activity">
    <reaction evidence="1">
        <text>ATP + protein L-histidine = ADP + protein N-phospho-L-histidine.</text>
        <dbReference type="EC" id="2.7.13.3"/>
    </reaction>
</comment>
<feature type="transmembrane region" description="Helical" evidence="5">
    <location>
        <begin position="129"/>
        <end position="147"/>
    </location>
</feature>
<dbReference type="PANTHER" id="PTHR43065:SF42">
    <property type="entry name" value="TWO-COMPONENT SENSOR PPRA"/>
    <property type="match status" value="1"/>
</dbReference>
<dbReference type="InterPro" id="IPR001789">
    <property type="entry name" value="Sig_transdc_resp-reg_receiver"/>
</dbReference>
<dbReference type="Pfam" id="PF02518">
    <property type="entry name" value="HATPase_c"/>
    <property type="match status" value="1"/>
</dbReference>
<dbReference type="PROSITE" id="PS50109">
    <property type="entry name" value="HIS_KIN"/>
    <property type="match status" value="1"/>
</dbReference>
<keyword evidence="11" id="KW-1185">Reference proteome</keyword>
<feature type="modified residue" description="4-aspartylphosphate" evidence="4">
    <location>
        <position position="715"/>
    </location>
</feature>
<feature type="domain" description="Response regulatory" evidence="7">
    <location>
        <begin position="664"/>
        <end position="780"/>
    </location>
</feature>
<feature type="transmembrane region" description="Helical" evidence="5">
    <location>
        <begin position="102"/>
        <end position="122"/>
    </location>
</feature>
<dbReference type="Gene3D" id="3.30.565.10">
    <property type="entry name" value="Histidine kinase-like ATPase, C-terminal domain"/>
    <property type="match status" value="1"/>
</dbReference>
<feature type="domain" description="Histidine kinase" evidence="6">
    <location>
        <begin position="415"/>
        <end position="640"/>
    </location>
</feature>
<dbReference type="InterPro" id="IPR003594">
    <property type="entry name" value="HATPase_dom"/>
</dbReference>
<organism evidence="10 11">
    <name type="scientific">Hydrogenophaga taeniospiralis CCUG 15921</name>
    <dbReference type="NCBI Taxonomy" id="1281780"/>
    <lineage>
        <taxon>Bacteria</taxon>
        <taxon>Pseudomonadati</taxon>
        <taxon>Pseudomonadota</taxon>
        <taxon>Betaproteobacteria</taxon>
        <taxon>Burkholderiales</taxon>
        <taxon>Comamonadaceae</taxon>
        <taxon>Hydrogenophaga</taxon>
    </lineage>
</organism>
<feature type="transmembrane region" description="Helical" evidence="5">
    <location>
        <begin position="33"/>
        <end position="52"/>
    </location>
</feature>
<evidence type="ECO:0000259" key="8">
    <source>
        <dbReference type="PROSITE" id="PS50112"/>
    </source>
</evidence>
<dbReference type="InterPro" id="IPR000014">
    <property type="entry name" value="PAS"/>
</dbReference>
<dbReference type="InterPro" id="IPR036890">
    <property type="entry name" value="HATPase_C_sf"/>
</dbReference>
<dbReference type="InterPro" id="IPR013655">
    <property type="entry name" value="PAS_fold_3"/>
</dbReference>
<sequence length="790" mass="85657">MLSLMAVLGMVAIVNAPPDTARGLLSGRMLELHLVLELFAIVIATLVVVVSWHTFDRQQDHSANALLAGFVAVIGFDLMHALTYEGMPPLLTESSTPRAIFFWLMGRSFEVLTLGAVAAGLALRWPRTVLLGVGLVVAVAIIAFGSFSLDRFPVTFVPGVGVTPFKAGYEYVLVGLNGLLALVLWRRAKREQSRQHALLALSCLCMGLGGFAFTAYVTPSDFQNVVGHLYKVAAYALLYRATFITSIRAPFEALRISEARVRESQARMHLLGANLPHSVLYQLVMEADGRRRFTEVSDSVARVCGVTVAEVLADPRAMYGLVHPDDVAALAVAEQRCAEALQVFDVEARFCRPDGSVRRMHLVSAPRALGESRIVWDGLLTDVTDRTEAQEARRRLEQQLGEAQKMESIGTLASGIAHDFNNVLAAILGNAHMAREDLKSGKPADVALSLDQIIKASDRARNLVDRILSFSRRDGARRQVQPLLPVLRESLSLLRSTLPAGVQLIECIDDPEASAEIDRTQLEQVLLNLCTNAWHALGERGGRIEVRLGSVVLDAAASMPLGLLPGRHARLSVQDNGSGMSEPVRQRIFEPFFTTKPVGQGTGLGLSVVHGIVRAHDGAIDVHSQPGQGTRFDIFIPTPPGTVAPTLAADAAAQSDAEPGRGEHVLLIEDDPLMSAMLEKLLARHGYRVSHHNDPDQAMAAVRADPQAFDLVVTDYNMPRHSGLEVIATIRRLRPGLPTILISGYVTDELRARAAVQGMCHVLEKTRALDELVTLLAQTLRSAGAQVAEA</sequence>
<evidence type="ECO:0000259" key="6">
    <source>
        <dbReference type="PROSITE" id="PS50109"/>
    </source>
</evidence>
<dbReference type="SMART" id="SM00448">
    <property type="entry name" value="REC"/>
    <property type="match status" value="1"/>
</dbReference>
<evidence type="ECO:0000256" key="2">
    <source>
        <dbReference type="ARBA" id="ARBA00012438"/>
    </source>
</evidence>
<dbReference type="CDD" id="cd00130">
    <property type="entry name" value="PAS"/>
    <property type="match status" value="1"/>
</dbReference>
<dbReference type="SUPFAM" id="SSF55785">
    <property type="entry name" value="PYP-like sensor domain (PAS domain)"/>
    <property type="match status" value="1"/>
</dbReference>
<dbReference type="SUPFAM" id="SSF52172">
    <property type="entry name" value="CheY-like"/>
    <property type="match status" value="1"/>
</dbReference>
<evidence type="ECO:0000259" key="7">
    <source>
        <dbReference type="PROSITE" id="PS50110"/>
    </source>
</evidence>
<evidence type="ECO:0000313" key="10">
    <source>
        <dbReference type="EMBL" id="MDG5975173.1"/>
    </source>
</evidence>
<evidence type="ECO:0000256" key="3">
    <source>
        <dbReference type="ARBA" id="ARBA00022553"/>
    </source>
</evidence>
<evidence type="ECO:0000256" key="1">
    <source>
        <dbReference type="ARBA" id="ARBA00000085"/>
    </source>
</evidence>
<dbReference type="Pfam" id="PF00072">
    <property type="entry name" value="Response_reg"/>
    <property type="match status" value="1"/>
</dbReference>
<dbReference type="SMART" id="SM00388">
    <property type="entry name" value="HisKA"/>
    <property type="match status" value="1"/>
</dbReference>
<dbReference type="SMART" id="SM00387">
    <property type="entry name" value="HATPase_c"/>
    <property type="match status" value="1"/>
</dbReference>
<dbReference type="RefSeq" id="WP_068167163.1">
    <property type="nucleotide sequence ID" value="NZ_BCWR01000002.1"/>
</dbReference>
<dbReference type="PRINTS" id="PR00344">
    <property type="entry name" value="BCTRLSENSOR"/>
</dbReference>
<proteinExistence type="predicted"/>
<feature type="transmembrane region" description="Helical" evidence="5">
    <location>
        <begin position="64"/>
        <end position="82"/>
    </location>
</feature>
<evidence type="ECO:0000313" key="11">
    <source>
        <dbReference type="Proteomes" id="UP001152876"/>
    </source>
</evidence>
<dbReference type="InterPro" id="IPR000700">
    <property type="entry name" value="PAS-assoc_C"/>
</dbReference>
<dbReference type="EC" id="2.7.13.3" evidence="2"/>
<dbReference type="InterPro" id="IPR035965">
    <property type="entry name" value="PAS-like_dom_sf"/>
</dbReference>
<dbReference type="PROSITE" id="PS50112">
    <property type="entry name" value="PAS"/>
    <property type="match status" value="1"/>
</dbReference>
<dbReference type="PROSITE" id="PS50113">
    <property type="entry name" value="PAC"/>
    <property type="match status" value="1"/>
</dbReference>
<dbReference type="AlphaFoldDB" id="A0A9X4NPD5"/>
<dbReference type="InterPro" id="IPR004358">
    <property type="entry name" value="Sig_transdc_His_kin-like_C"/>
</dbReference>
<name>A0A9X4NPD5_9BURK</name>
<dbReference type="Pfam" id="PF17159">
    <property type="entry name" value="MASE3"/>
    <property type="match status" value="1"/>
</dbReference>
<dbReference type="EMBL" id="AOGK01000005">
    <property type="protein sequence ID" value="MDG5975173.1"/>
    <property type="molecule type" value="Genomic_DNA"/>
</dbReference>
<dbReference type="PROSITE" id="PS50110">
    <property type="entry name" value="RESPONSE_REGULATORY"/>
    <property type="match status" value="1"/>
</dbReference>
<protein>
    <recommendedName>
        <fullName evidence="2">histidine kinase</fullName>
        <ecNumber evidence="2">2.7.13.3</ecNumber>
    </recommendedName>
</protein>
<evidence type="ECO:0000256" key="5">
    <source>
        <dbReference type="SAM" id="Phobius"/>
    </source>
</evidence>
<keyword evidence="5" id="KW-0812">Transmembrane</keyword>
<feature type="transmembrane region" description="Helical" evidence="5">
    <location>
        <begin position="197"/>
        <end position="217"/>
    </location>
</feature>
<keyword evidence="5" id="KW-0472">Membrane</keyword>
<dbReference type="Gene3D" id="1.10.287.130">
    <property type="match status" value="1"/>
</dbReference>
<dbReference type="InterPro" id="IPR033425">
    <property type="entry name" value="MASE3"/>
</dbReference>
<comment type="caution">
    <text evidence="10">The sequence shown here is derived from an EMBL/GenBank/DDBJ whole genome shotgun (WGS) entry which is preliminary data.</text>
</comment>
<feature type="transmembrane region" description="Helical" evidence="5">
    <location>
        <begin position="167"/>
        <end position="185"/>
    </location>
</feature>
<accession>A0A9X4NPD5</accession>
<dbReference type="Gene3D" id="3.40.50.2300">
    <property type="match status" value="1"/>
</dbReference>
<dbReference type="SUPFAM" id="SSF47384">
    <property type="entry name" value="Homodimeric domain of signal transducing histidine kinase"/>
    <property type="match status" value="1"/>
</dbReference>
<dbReference type="Proteomes" id="UP001152876">
    <property type="component" value="Unassembled WGS sequence"/>
</dbReference>
<dbReference type="InterPro" id="IPR005467">
    <property type="entry name" value="His_kinase_dom"/>
</dbReference>
<keyword evidence="3 4" id="KW-0597">Phosphoprotein</keyword>
<feature type="domain" description="PAC" evidence="9">
    <location>
        <begin position="344"/>
        <end position="395"/>
    </location>
</feature>
<dbReference type="InterPro" id="IPR011006">
    <property type="entry name" value="CheY-like_superfamily"/>
</dbReference>
<keyword evidence="10" id="KW-0808">Transferase</keyword>
<dbReference type="NCBIfam" id="TIGR00229">
    <property type="entry name" value="sensory_box"/>
    <property type="match status" value="1"/>
</dbReference>
<evidence type="ECO:0000259" key="9">
    <source>
        <dbReference type="PROSITE" id="PS50113"/>
    </source>
</evidence>
<dbReference type="CDD" id="cd00156">
    <property type="entry name" value="REC"/>
    <property type="match status" value="1"/>
</dbReference>
<dbReference type="Pfam" id="PF08447">
    <property type="entry name" value="PAS_3"/>
    <property type="match status" value="1"/>
</dbReference>
<dbReference type="Pfam" id="PF00512">
    <property type="entry name" value="HisKA"/>
    <property type="match status" value="1"/>
</dbReference>
<dbReference type="InterPro" id="IPR003661">
    <property type="entry name" value="HisK_dim/P_dom"/>
</dbReference>
<keyword evidence="10" id="KW-0418">Kinase</keyword>
<gene>
    <name evidence="10" type="ORF">H010_07936</name>
</gene>
<dbReference type="PANTHER" id="PTHR43065">
    <property type="entry name" value="SENSOR HISTIDINE KINASE"/>
    <property type="match status" value="1"/>
</dbReference>
<feature type="domain" description="PAS" evidence="8">
    <location>
        <begin position="283"/>
        <end position="330"/>
    </location>
</feature>